<reference evidence="2 3" key="1">
    <citation type="journal article" date="2014" name="PLoS Genet.">
        <title>Phylogenetically driven sequencing of extremely halophilic archaea reveals strategies for static and dynamic osmo-response.</title>
        <authorList>
            <person name="Becker E.A."/>
            <person name="Seitzer P.M."/>
            <person name="Tritt A."/>
            <person name="Larsen D."/>
            <person name="Krusor M."/>
            <person name="Yao A.I."/>
            <person name="Wu D."/>
            <person name="Madern D."/>
            <person name="Eisen J.A."/>
            <person name="Darling A.E."/>
            <person name="Facciotti M.T."/>
        </authorList>
    </citation>
    <scope>NUCLEOTIDE SEQUENCE [LARGE SCALE GENOMIC DNA]</scope>
    <source>
        <strain evidence="2 3">DSM 10524</strain>
    </source>
</reference>
<dbReference type="eggNOG" id="arCOG01286">
    <property type="taxonomic scope" value="Archaea"/>
</dbReference>
<proteinExistence type="predicted"/>
<evidence type="ECO:0008006" key="4">
    <source>
        <dbReference type="Google" id="ProtNLM"/>
    </source>
</evidence>
<dbReference type="PATRIC" id="fig|1227497.3.peg.2940"/>
<dbReference type="RefSeq" id="WP_005557420.1">
    <property type="nucleotide sequence ID" value="NZ_AOIB01000028.1"/>
</dbReference>
<feature type="region of interest" description="Disordered" evidence="1">
    <location>
        <begin position="81"/>
        <end position="115"/>
    </location>
</feature>
<dbReference type="STRING" id="1227497.C491_14397"/>
<protein>
    <recommendedName>
        <fullName evidence="4">DUF35 domain-containing protein</fullName>
    </recommendedName>
</protein>
<evidence type="ECO:0000313" key="2">
    <source>
        <dbReference type="EMBL" id="ELY56145.1"/>
    </source>
</evidence>
<evidence type="ECO:0000313" key="3">
    <source>
        <dbReference type="Proteomes" id="UP000011688"/>
    </source>
</evidence>
<name>L9X348_9EURY</name>
<evidence type="ECO:0000256" key="1">
    <source>
        <dbReference type="SAM" id="MobiDB-lite"/>
    </source>
</evidence>
<dbReference type="Proteomes" id="UP000011688">
    <property type="component" value="Unassembled WGS sequence"/>
</dbReference>
<dbReference type="InterPro" id="IPR012340">
    <property type="entry name" value="NA-bd_OB-fold"/>
</dbReference>
<dbReference type="EMBL" id="AOIB01000028">
    <property type="protein sequence ID" value="ELY56145.1"/>
    <property type="molecule type" value="Genomic_DNA"/>
</dbReference>
<comment type="caution">
    <text evidence="2">The sequence shown here is derived from an EMBL/GenBank/DDBJ whole genome shotgun (WGS) entry which is preliminary data.</text>
</comment>
<accession>L9X348</accession>
<organism evidence="2 3">
    <name type="scientific">Natronococcus amylolyticus DSM 10524</name>
    <dbReference type="NCBI Taxonomy" id="1227497"/>
    <lineage>
        <taxon>Archaea</taxon>
        <taxon>Methanobacteriati</taxon>
        <taxon>Methanobacteriota</taxon>
        <taxon>Stenosarchaea group</taxon>
        <taxon>Halobacteria</taxon>
        <taxon>Halobacteriales</taxon>
        <taxon>Natrialbaceae</taxon>
        <taxon>Natronococcus</taxon>
    </lineage>
</organism>
<gene>
    <name evidence="2" type="ORF">C491_14397</name>
</gene>
<dbReference type="SUPFAM" id="SSF50249">
    <property type="entry name" value="Nucleic acid-binding proteins"/>
    <property type="match status" value="1"/>
</dbReference>
<keyword evidence="3" id="KW-1185">Reference proteome</keyword>
<sequence length="115" mass="12123">MTRVLECPDCGRRTFYEKRRCLDCGADGLRPRDSGVGIVQAVTAVHVTPDGVSAPNRLGLASFDGDASIIARLEDGLEAGDSVVLETPDGAGSPPRLVPAETDRDRETPTSSGKQ</sequence>
<dbReference type="AlphaFoldDB" id="L9X348"/>